<dbReference type="eggNOG" id="ENOG502R0ZP">
    <property type="taxonomic scope" value="Eukaryota"/>
</dbReference>
<proteinExistence type="predicted"/>
<dbReference type="Proteomes" id="UP000014071">
    <property type="component" value="Unassembled WGS sequence"/>
</dbReference>
<protein>
    <submittedName>
        <fullName evidence="2">Proline-rich protein</fullName>
    </submittedName>
</protein>
<dbReference type="RefSeq" id="XP_012192591.1">
    <property type="nucleotide sequence ID" value="XM_012337201.1"/>
</dbReference>
<dbReference type="AlphaFoldDB" id="R9PCC2"/>
<reference evidence="3" key="1">
    <citation type="journal article" date="2013" name="Genome Announc.">
        <title>Draft genome sequence of the basidiomycetous yeast-like fungus Pseudozyma hubeiensis SY62, which produces an abundant amount of the biosurfactant mannosylerythritol lipids.</title>
        <authorList>
            <person name="Konishi M."/>
            <person name="Hatada Y."/>
            <person name="Horiuchi J."/>
        </authorList>
    </citation>
    <scope>NUCLEOTIDE SEQUENCE [LARGE SCALE GENOMIC DNA]</scope>
    <source>
        <strain evidence="3">SY62</strain>
    </source>
</reference>
<evidence type="ECO:0000313" key="2">
    <source>
        <dbReference type="EMBL" id="GAC99004.1"/>
    </source>
</evidence>
<evidence type="ECO:0000256" key="1">
    <source>
        <dbReference type="SAM" id="MobiDB-lite"/>
    </source>
</evidence>
<feature type="compositionally biased region" description="Polar residues" evidence="1">
    <location>
        <begin position="146"/>
        <end position="162"/>
    </location>
</feature>
<dbReference type="GeneID" id="24111870"/>
<dbReference type="OrthoDB" id="3366092at2759"/>
<name>R9PCC2_PSEHS</name>
<dbReference type="STRING" id="1305764.R9PCC2"/>
<feature type="compositionally biased region" description="Low complexity" evidence="1">
    <location>
        <begin position="114"/>
        <end position="123"/>
    </location>
</feature>
<sequence length="192" mass="21062">MPWDDWRKDFNKKLDDFGEDAKQKYRQQREANAGGGSSGSKIGLQDRMNMLKGENPRWNRDVESRTSATAGPGTEHASTVVPERSRVPPAPPSALNKGRPPPPPSRHSASNTSAAAAAAAAAPPALPARMQNEDGTNNPPPPYPPATQTQHAYPTSQGSSSHIEFSRFTHQDKQAFFSLLDEYFDQRERGLR</sequence>
<feature type="region of interest" description="Disordered" evidence="1">
    <location>
        <begin position="15"/>
        <end position="162"/>
    </location>
</feature>
<gene>
    <name evidence="2" type="ORF">PHSY_006601</name>
</gene>
<feature type="compositionally biased region" description="Basic and acidic residues" evidence="1">
    <location>
        <begin position="54"/>
        <end position="64"/>
    </location>
</feature>
<evidence type="ECO:0000313" key="3">
    <source>
        <dbReference type="Proteomes" id="UP000014071"/>
    </source>
</evidence>
<organism evidence="2 3">
    <name type="scientific">Pseudozyma hubeiensis (strain SY62)</name>
    <name type="common">Yeast</name>
    <dbReference type="NCBI Taxonomy" id="1305764"/>
    <lineage>
        <taxon>Eukaryota</taxon>
        <taxon>Fungi</taxon>
        <taxon>Dikarya</taxon>
        <taxon>Basidiomycota</taxon>
        <taxon>Ustilaginomycotina</taxon>
        <taxon>Ustilaginomycetes</taxon>
        <taxon>Ustilaginales</taxon>
        <taxon>Ustilaginaceae</taxon>
        <taxon>Pseudozyma</taxon>
    </lineage>
</organism>
<dbReference type="HOGENOM" id="CLU_1469284_0_0_1"/>
<feature type="compositionally biased region" description="Basic and acidic residues" evidence="1">
    <location>
        <begin position="15"/>
        <end position="29"/>
    </location>
</feature>
<dbReference type="EMBL" id="DF238822">
    <property type="protein sequence ID" value="GAC99004.1"/>
    <property type="molecule type" value="Genomic_DNA"/>
</dbReference>
<accession>R9PCC2</accession>
<keyword evidence="3" id="KW-1185">Reference proteome</keyword>